<name>A0ABU5VDK5_9PSED</name>
<dbReference type="SUPFAM" id="SSF53098">
    <property type="entry name" value="Ribonuclease H-like"/>
    <property type="match status" value="1"/>
</dbReference>
<sequence length="774" mass="84520">MDSINSRIAEELGVRPQQVEAAVGLLDEGSTVPFIARYRKEVTGSLDDTQLRHLEERLRYLRELDERRASILASIEEQGKLTPELAREIKLADTKTRLEDLYLPYKQKRRTKGQIALEAGLGELADGLFDDPQRDPESEAARFVDADKGVADVKAALEGAKYILMERFAEDAALLDKLRGFLKQEAVLTARVVPGKEEEGAKFRDYFAHDELLRNAPSHRALAIFRGRNEGVLSASLKVGEELPGTLHPCELMIASHVGIENRGRPADKWLGEVVRWTWKVKLYTHLETDLFGELRDNAESEAINVFAHNLHDLLLAAPAGPRATLGFDPGLRTGCKVAVVDATGKLLDYTTVYPHAPKNDWDRTLAVLAALCAKHSVELIAIGNGTASRESDKLIADLVKKYPALQITKIMVSEAGASVYSASELAAREFPDLDVSIRGAVSIARRLQDPLAELVKIDPKSIGVGQYQHDVSQVKLARGLDAVVEDCVNAVGVDVNTASVALLTRISGLNATLAQNIVAHRDANGPFATRAALKKVSRLGEKTFEQAAGFLRVMNGDNPLDASAVHPEAYPLVQRIAADTDRDIRSLIGDSSFLKRLDPKKFTDESFGLPTVTDILQELDKPGRDPRPEFKTATFQDGVEDLKDLEPGMILEGVVTNVTNFGAFVDIGVHQDGLVHISALSEKFVKDPREAVKAGDVVKVKVMEVDIPRKRVGLSMRMSDTPGEKVEGNRGGPRGNGGNRSQQAPRPRETATAAPANNAMAALFANAKQLKKK</sequence>
<dbReference type="EMBL" id="JAYFUI010000078">
    <property type="protein sequence ID" value="MEA5671307.1"/>
    <property type="molecule type" value="Genomic_DNA"/>
</dbReference>
<evidence type="ECO:0000256" key="1">
    <source>
        <dbReference type="SAM" id="MobiDB-lite"/>
    </source>
</evidence>
<dbReference type="RefSeq" id="WP_151925507.1">
    <property type="nucleotide sequence ID" value="NZ_JAYFUI010000078.1"/>
</dbReference>
<dbReference type="InterPro" id="IPR018974">
    <property type="entry name" value="Tex-like_N"/>
</dbReference>
<dbReference type="Gene3D" id="2.40.50.140">
    <property type="entry name" value="Nucleic acid-binding proteins"/>
    <property type="match status" value="1"/>
</dbReference>
<gene>
    <name evidence="3" type="ORF">VA602_08125</name>
</gene>
<dbReference type="PANTHER" id="PTHR10724:SF10">
    <property type="entry name" value="S1 RNA-BINDING DOMAIN-CONTAINING PROTEIN 1"/>
    <property type="match status" value="1"/>
</dbReference>
<proteinExistence type="predicted"/>
<dbReference type="Gene3D" id="3.30.420.140">
    <property type="entry name" value="YqgF/RNase H-like domain"/>
    <property type="match status" value="1"/>
</dbReference>
<dbReference type="SUPFAM" id="SSF158832">
    <property type="entry name" value="Tex N-terminal region-like"/>
    <property type="match status" value="1"/>
</dbReference>
<dbReference type="SUPFAM" id="SSF50249">
    <property type="entry name" value="Nucleic acid-binding proteins"/>
    <property type="match status" value="1"/>
</dbReference>
<comment type="caution">
    <text evidence="3">The sequence shown here is derived from an EMBL/GenBank/DDBJ whole genome shotgun (WGS) entry which is preliminary data.</text>
</comment>
<evidence type="ECO:0000259" key="2">
    <source>
        <dbReference type="PROSITE" id="PS50126"/>
    </source>
</evidence>
<dbReference type="SMART" id="SM00316">
    <property type="entry name" value="S1"/>
    <property type="match status" value="1"/>
</dbReference>
<accession>A0ABU5VDK5</accession>
<dbReference type="SMART" id="SM00732">
    <property type="entry name" value="YqgFc"/>
    <property type="match status" value="1"/>
</dbReference>
<dbReference type="Proteomes" id="UP001302573">
    <property type="component" value="Unassembled WGS sequence"/>
</dbReference>
<dbReference type="InterPro" id="IPR006641">
    <property type="entry name" value="YqgF/RNaseH-like_dom"/>
</dbReference>
<dbReference type="SUPFAM" id="SSF47781">
    <property type="entry name" value="RuvA domain 2-like"/>
    <property type="match status" value="2"/>
</dbReference>
<dbReference type="Pfam" id="PF17674">
    <property type="entry name" value="HHH_9"/>
    <property type="match status" value="1"/>
</dbReference>
<feature type="region of interest" description="Disordered" evidence="1">
    <location>
        <begin position="714"/>
        <end position="760"/>
    </location>
</feature>
<feature type="domain" description="S1 motif" evidence="2">
    <location>
        <begin position="649"/>
        <end position="718"/>
    </location>
</feature>
<dbReference type="InterPro" id="IPR003029">
    <property type="entry name" value="S1_domain"/>
</dbReference>
<dbReference type="Pfam" id="PF22706">
    <property type="entry name" value="Tex_central_region"/>
    <property type="match status" value="1"/>
</dbReference>
<dbReference type="InterPro" id="IPR032639">
    <property type="entry name" value="Tex_YqgF"/>
</dbReference>
<dbReference type="Pfam" id="PF12836">
    <property type="entry name" value="HHH_3"/>
    <property type="match status" value="1"/>
</dbReference>
<dbReference type="InterPro" id="IPR037027">
    <property type="entry name" value="YqgF/RNaseH-like_dom_sf"/>
</dbReference>
<dbReference type="InterPro" id="IPR041692">
    <property type="entry name" value="HHH_9"/>
</dbReference>
<protein>
    <submittedName>
        <fullName evidence="3">Tex family protein</fullName>
    </submittedName>
</protein>
<dbReference type="InterPro" id="IPR010994">
    <property type="entry name" value="RuvA_2-like"/>
</dbReference>
<dbReference type="InterPro" id="IPR050437">
    <property type="entry name" value="Ribos_protein_bS1-like"/>
</dbReference>
<dbReference type="PANTHER" id="PTHR10724">
    <property type="entry name" value="30S RIBOSOMAL PROTEIN S1"/>
    <property type="match status" value="1"/>
</dbReference>
<dbReference type="Pfam" id="PF09371">
    <property type="entry name" value="Tex_N"/>
    <property type="match status" value="1"/>
</dbReference>
<dbReference type="InterPro" id="IPR012340">
    <property type="entry name" value="NA-bd_OB-fold"/>
</dbReference>
<evidence type="ECO:0000313" key="4">
    <source>
        <dbReference type="Proteomes" id="UP001302573"/>
    </source>
</evidence>
<dbReference type="PROSITE" id="PS50126">
    <property type="entry name" value="S1"/>
    <property type="match status" value="1"/>
</dbReference>
<dbReference type="InterPro" id="IPR023323">
    <property type="entry name" value="Tex-like_dom_sf"/>
</dbReference>
<dbReference type="CDD" id="cd05685">
    <property type="entry name" value="S1_Tex"/>
    <property type="match status" value="1"/>
</dbReference>
<dbReference type="InterPro" id="IPR012337">
    <property type="entry name" value="RNaseH-like_sf"/>
</dbReference>
<reference evidence="3 4" key="1">
    <citation type="submission" date="2023-12" db="EMBL/GenBank/DDBJ databases">
        <title>Pseudomonas machongensis sp. nov., isolated from wilted pepper plants (Capsicum annuum).</title>
        <authorList>
            <person name="Qiu M."/>
            <person name="Li Y."/>
            <person name="Liu Q."/>
            <person name="Zhang X."/>
            <person name="Huang Y."/>
            <person name="Guo R."/>
            <person name="Hu M."/>
            <person name="Zhou J."/>
            <person name="Zhou X."/>
        </authorList>
    </citation>
    <scope>NUCLEOTIDE SEQUENCE [LARGE SCALE GENOMIC DNA]</scope>
    <source>
        <strain evidence="3 4">MH2</strain>
    </source>
</reference>
<keyword evidence="4" id="KW-1185">Reference proteome</keyword>
<organism evidence="3 4">
    <name type="scientific">Pseudomonas machongensis</name>
    <dbReference type="NCBI Taxonomy" id="3110229"/>
    <lineage>
        <taxon>Bacteria</taxon>
        <taxon>Pseudomonadati</taxon>
        <taxon>Pseudomonadota</taxon>
        <taxon>Gammaproteobacteria</taxon>
        <taxon>Pseudomonadales</taxon>
        <taxon>Pseudomonadaceae</taxon>
        <taxon>Pseudomonas</taxon>
    </lineage>
</organism>
<dbReference type="InterPro" id="IPR044146">
    <property type="entry name" value="S1_Tex"/>
</dbReference>
<dbReference type="Pfam" id="PF16921">
    <property type="entry name" value="Tex_YqgF"/>
    <property type="match status" value="1"/>
</dbReference>
<dbReference type="Pfam" id="PF00575">
    <property type="entry name" value="S1"/>
    <property type="match status" value="1"/>
</dbReference>
<dbReference type="InterPro" id="IPR055179">
    <property type="entry name" value="Tex-like_central_region"/>
</dbReference>
<evidence type="ECO:0000313" key="3">
    <source>
        <dbReference type="EMBL" id="MEA5671307.1"/>
    </source>
</evidence>
<dbReference type="InterPro" id="IPR023319">
    <property type="entry name" value="Tex-like_HTH_dom_sf"/>
</dbReference>
<dbReference type="Gene3D" id="1.10.10.650">
    <property type="entry name" value="RuvA domain 2-like"/>
    <property type="match status" value="1"/>
</dbReference>
<dbReference type="Gene3D" id="1.10.150.310">
    <property type="entry name" value="Tex RuvX-like domain-like"/>
    <property type="match status" value="1"/>
</dbReference>
<dbReference type="Gene3D" id="1.10.3500.10">
    <property type="entry name" value="Tex N-terminal region-like"/>
    <property type="match status" value="1"/>
</dbReference>
<feature type="compositionally biased region" description="Gly residues" evidence="1">
    <location>
        <begin position="730"/>
        <end position="739"/>
    </location>
</feature>